<evidence type="ECO:0000256" key="1">
    <source>
        <dbReference type="ARBA" id="ARBA00008954"/>
    </source>
</evidence>
<keyword evidence="4" id="KW-0032">Aminotransferase</keyword>
<reference evidence="4 5" key="1">
    <citation type="submission" date="2018-08" db="EMBL/GenBank/DDBJ databases">
        <title>Genome analysis of the thermophilic bacterium of the candidate phylum Aminicenantes from deep subsurface aquifer revealed its physiology and ecological role.</title>
        <authorList>
            <person name="Kadnikov V.V."/>
            <person name="Mardanov A.V."/>
            <person name="Beletsky A.V."/>
            <person name="Karnachuk O.V."/>
            <person name="Ravin N.V."/>
        </authorList>
    </citation>
    <scope>NUCLEOTIDE SEQUENCE [LARGE SCALE GENOMIC DNA]</scope>
    <source>
        <strain evidence="4">BY38</strain>
    </source>
</reference>
<dbReference type="AlphaFoldDB" id="A0A3E2BP16"/>
<keyword evidence="4" id="KW-0808">Transferase</keyword>
<protein>
    <submittedName>
        <fullName evidence="4">Aminotransferase, class III</fullName>
    </submittedName>
</protein>
<dbReference type="InterPro" id="IPR011009">
    <property type="entry name" value="Kinase-like_dom_sf"/>
</dbReference>
<dbReference type="Pfam" id="PF00202">
    <property type="entry name" value="Aminotran_3"/>
    <property type="match status" value="1"/>
</dbReference>
<dbReference type="InterPro" id="IPR015424">
    <property type="entry name" value="PyrdxlP-dep_Trfase"/>
</dbReference>
<evidence type="ECO:0000313" key="5">
    <source>
        <dbReference type="Proteomes" id="UP000257323"/>
    </source>
</evidence>
<proteinExistence type="inferred from homology"/>
<comment type="similarity">
    <text evidence="1">Belongs to the class-III pyridoxal-phosphate-dependent aminotransferase family.</text>
</comment>
<comment type="caution">
    <text evidence="4">The sequence shown here is derived from an EMBL/GenBank/DDBJ whole genome shotgun (WGS) entry which is preliminary data.</text>
</comment>
<dbReference type="GO" id="GO:0030170">
    <property type="term" value="F:pyridoxal phosphate binding"/>
    <property type="evidence" value="ECO:0007669"/>
    <property type="project" value="InterPro"/>
</dbReference>
<keyword evidence="2" id="KW-0663">Pyridoxal phosphate</keyword>
<dbReference type="SUPFAM" id="SSF56112">
    <property type="entry name" value="Protein kinase-like (PK-like)"/>
    <property type="match status" value="1"/>
</dbReference>
<evidence type="ECO:0000256" key="2">
    <source>
        <dbReference type="ARBA" id="ARBA00022898"/>
    </source>
</evidence>
<dbReference type="Gene3D" id="3.90.1200.10">
    <property type="match status" value="1"/>
</dbReference>
<dbReference type="Gene3D" id="3.40.640.10">
    <property type="entry name" value="Type I PLP-dependent aspartate aminotransferase-like (Major domain)"/>
    <property type="match status" value="1"/>
</dbReference>
<dbReference type="Proteomes" id="UP000257323">
    <property type="component" value="Unassembled WGS sequence"/>
</dbReference>
<dbReference type="PANTHER" id="PTHR45688:SF13">
    <property type="entry name" value="ALANINE--GLYOXYLATE AMINOTRANSFERASE 2-LIKE"/>
    <property type="match status" value="1"/>
</dbReference>
<evidence type="ECO:0000313" key="4">
    <source>
        <dbReference type="EMBL" id="RFT16387.1"/>
    </source>
</evidence>
<dbReference type="Gene3D" id="3.90.1150.10">
    <property type="entry name" value="Aspartate Aminotransferase, domain 1"/>
    <property type="match status" value="1"/>
</dbReference>
<dbReference type="InterPro" id="IPR002575">
    <property type="entry name" value="Aminoglycoside_PTrfase"/>
</dbReference>
<name>A0A3E2BP16_9BACT</name>
<dbReference type="GO" id="GO:0008483">
    <property type="term" value="F:transaminase activity"/>
    <property type="evidence" value="ECO:0007669"/>
    <property type="project" value="UniProtKB-KW"/>
</dbReference>
<evidence type="ECO:0000259" key="3">
    <source>
        <dbReference type="Pfam" id="PF01636"/>
    </source>
</evidence>
<dbReference type="EMBL" id="QUAH01000003">
    <property type="protein sequence ID" value="RFT16387.1"/>
    <property type="molecule type" value="Genomic_DNA"/>
</dbReference>
<sequence>MTKLEYRKPYLPEKDVELIISENFGLRPEKLEPLNGDRSQNFLVRNKGGQKLVLKISSEFDHEDSLDFENQVLLVLNRKLASHRFPRPVPDRKGQLITSYAARDRKTYLARLFEFVEGTPLASVRNISGKTWAQVGRFLARVDLALKGFYHPGQRRLLPWDVRNVLFSRERFRYIADPDARRKLDYCLLQYENLVLPEDQTLRKQVIYGDANEHNILLEPGRKSAGRVIGLIDFGDATESFLAAEPALALTYALMLSDGKDREKVASQIIGAYHSLNPLKKEELDLIFYLILARLVVSLTMAAWRRSVEPGNTYMRISEEPGWKLLDYLLSENPEKWRRLFYRSCGFETDSPADRKKRLLAFRQDHLSKALNLSYRKPLHIVRGAGQFLFDSEGRSYLDCVNNVCHLGHAHPAVARAVARQMTVLNTNTRYLYDQMEAYVESLLARFPRKFTHCFLVNSGSEANDLALRLARNFTGGSELLVIDGAYHGNLTSLVEVSPYKFDGPGGKGAPPFVHKVPTPDPYRGLYRGHTEETAEKYAAEVDRLVAGLLYEKKKLVGIMAESMMGCAGQVIFPPRFLKKAFDIVRAAGGLAIADEVQVGFGRPGYFFWGFESQEAMPDIVTLGKPIGNGHPIGAVITTAEIAGRFATGMEYFNTFGGNPVSCAAGLAVLQAIDEENLQENARVVGDYFLKRLRELQKRHPLVGDVRGLGLFIGVELVRDRKTLEPATEKARAVIEEMKDRGVLLSTDGPFRNVIKIKPPVVFTRSDVDRVVENLDPVLRAHD</sequence>
<dbReference type="InterPro" id="IPR015422">
    <property type="entry name" value="PyrdxlP-dep_Trfase_small"/>
</dbReference>
<dbReference type="Pfam" id="PF01636">
    <property type="entry name" value="APH"/>
    <property type="match status" value="1"/>
</dbReference>
<accession>A0A3E2BP16</accession>
<dbReference type="SUPFAM" id="SSF53383">
    <property type="entry name" value="PLP-dependent transferases"/>
    <property type="match status" value="1"/>
</dbReference>
<organism evidence="4 5">
    <name type="scientific">Candidatus Saccharicenans subterraneus</name>
    <dbReference type="NCBI Taxonomy" id="2508984"/>
    <lineage>
        <taxon>Bacteria</taxon>
        <taxon>Candidatus Aminicenantota</taxon>
        <taxon>Candidatus Aminicenantia</taxon>
        <taxon>Candidatus Aminicenantales</taxon>
        <taxon>Candidatus Saccharicenantaceae</taxon>
        <taxon>Candidatus Saccharicenans</taxon>
    </lineage>
</organism>
<dbReference type="PANTHER" id="PTHR45688">
    <property type="match status" value="1"/>
</dbReference>
<dbReference type="InterPro" id="IPR015421">
    <property type="entry name" value="PyrdxlP-dep_Trfase_major"/>
</dbReference>
<gene>
    <name evidence="4" type="ORF">OP8BY_1565</name>
</gene>
<dbReference type="CDD" id="cd00610">
    <property type="entry name" value="OAT_like"/>
    <property type="match status" value="1"/>
</dbReference>
<feature type="domain" description="Aminoglycoside phosphotransferase" evidence="3">
    <location>
        <begin position="31"/>
        <end position="254"/>
    </location>
</feature>
<dbReference type="InterPro" id="IPR005814">
    <property type="entry name" value="Aminotrans_3"/>
</dbReference>